<evidence type="ECO:0000313" key="4">
    <source>
        <dbReference type="Proteomes" id="UP000194153"/>
    </source>
</evidence>
<dbReference type="InterPro" id="IPR028098">
    <property type="entry name" value="Glyco_trans_4-like_N"/>
</dbReference>
<dbReference type="GO" id="GO:0016740">
    <property type="term" value="F:transferase activity"/>
    <property type="evidence" value="ECO:0007669"/>
    <property type="project" value="UniProtKB-KW"/>
</dbReference>
<organism evidence="3 4">
    <name type="scientific">Geoanaerobacter pelophilus</name>
    <dbReference type="NCBI Taxonomy" id="60036"/>
    <lineage>
        <taxon>Bacteria</taxon>
        <taxon>Pseudomonadati</taxon>
        <taxon>Thermodesulfobacteriota</taxon>
        <taxon>Desulfuromonadia</taxon>
        <taxon>Geobacterales</taxon>
        <taxon>Geobacteraceae</taxon>
        <taxon>Geoanaerobacter</taxon>
    </lineage>
</organism>
<sequence>MMEPRPTQGVPRVMDLRGTYKGGGGPDKTVLNSAAQHDPARVYVLVTYLRQPGDHEFQIPEMAKKLGIDYVDLCDGSTLDFACLRGLAALLDRHQLELVHAHDDKTLLYAFILRLMRPGLRILYTCHSHAMLKREDFSSLAGYLKFRARQRLQIWLMQHYLWPVIAVSNDTRDRLVTNGLDESAVAVLHNGIDTSVWRRAGSTPVLRRELGIGEGGLLVGTVARITPEKDLDTFYEVARRVSQELPGVRFVIVGDGYGDELDRARREVARLGLEEVVHFTGHRNDLRDVYVSLDVFLMTSVTEGLPNTLLEAMALGIPSVSTSVGGIPELLYDGEGGYLAPAGDAQELARRVLELLQSAKLRERCARECRERIEGHFSFARRVRLMEDYYHWFAGSGELPDPAAAMGEP</sequence>
<dbReference type="PANTHER" id="PTHR45947">
    <property type="entry name" value="SULFOQUINOVOSYL TRANSFERASE SQD2"/>
    <property type="match status" value="1"/>
</dbReference>
<dbReference type="CDD" id="cd03801">
    <property type="entry name" value="GT4_PimA-like"/>
    <property type="match status" value="1"/>
</dbReference>
<evidence type="ECO:0000259" key="1">
    <source>
        <dbReference type="Pfam" id="PF00534"/>
    </source>
</evidence>
<dbReference type="Gene3D" id="3.40.50.2000">
    <property type="entry name" value="Glycogen Phosphorylase B"/>
    <property type="match status" value="2"/>
</dbReference>
<gene>
    <name evidence="3" type="ORF">GPEL0_01f1100</name>
</gene>
<dbReference type="SUPFAM" id="SSF53756">
    <property type="entry name" value="UDP-Glycosyltransferase/glycogen phosphorylase"/>
    <property type="match status" value="1"/>
</dbReference>
<evidence type="ECO:0000259" key="2">
    <source>
        <dbReference type="Pfam" id="PF13439"/>
    </source>
</evidence>
<dbReference type="Proteomes" id="UP000194153">
    <property type="component" value="Unassembled WGS sequence"/>
</dbReference>
<name>A0ABQ0MFY3_9BACT</name>
<comment type="caution">
    <text evidence="3">The sequence shown here is derived from an EMBL/GenBank/DDBJ whole genome shotgun (WGS) entry which is preliminary data.</text>
</comment>
<reference evidence="4" key="2">
    <citation type="submission" date="2017-05" db="EMBL/GenBank/DDBJ databases">
        <title>Draft genome sequence of Geobacter pelophilus, a iron(III)-reducing bacteria.</title>
        <authorList>
            <person name="Aoyagi T."/>
            <person name="Koike H."/>
            <person name="Morita T."/>
            <person name="Sato Y."/>
            <person name="Habe H."/>
            <person name="Hori T."/>
        </authorList>
    </citation>
    <scope>NUCLEOTIDE SEQUENCE [LARGE SCALE GENOMIC DNA]</scope>
    <source>
        <strain evidence="4">Drf2</strain>
    </source>
</reference>
<dbReference type="EMBL" id="BDQG01000001">
    <property type="protein sequence ID" value="GAW65964.1"/>
    <property type="molecule type" value="Genomic_DNA"/>
</dbReference>
<keyword evidence="3" id="KW-0808">Transferase</keyword>
<keyword evidence="4" id="KW-1185">Reference proteome</keyword>
<dbReference type="Pfam" id="PF00534">
    <property type="entry name" value="Glycos_transf_1"/>
    <property type="match status" value="1"/>
</dbReference>
<feature type="domain" description="Glycosyltransferase subfamily 4-like N-terminal" evidence="2">
    <location>
        <begin position="30"/>
        <end position="195"/>
    </location>
</feature>
<dbReference type="RefSeq" id="WP_085812365.1">
    <property type="nucleotide sequence ID" value="NZ_BDQG01000001.1"/>
</dbReference>
<dbReference type="Pfam" id="PF13439">
    <property type="entry name" value="Glyco_transf_4"/>
    <property type="match status" value="1"/>
</dbReference>
<evidence type="ECO:0000313" key="3">
    <source>
        <dbReference type="EMBL" id="GAW65964.1"/>
    </source>
</evidence>
<dbReference type="PANTHER" id="PTHR45947:SF3">
    <property type="entry name" value="SULFOQUINOVOSYL TRANSFERASE SQD2"/>
    <property type="match status" value="1"/>
</dbReference>
<dbReference type="InterPro" id="IPR050194">
    <property type="entry name" value="Glycosyltransferase_grp1"/>
</dbReference>
<accession>A0ABQ0MFY3</accession>
<reference evidence="3 4" key="1">
    <citation type="submission" date="2017-04" db="EMBL/GenBank/DDBJ databases">
        <authorList>
            <consortium name="Geobacter pelophilus Genome Sequencing"/>
            <person name="Aoyagi T."/>
            <person name="Koike H."/>
            <person name="Hori T."/>
        </authorList>
    </citation>
    <scope>NUCLEOTIDE SEQUENCE [LARGE SCALE GENOMIC DNA]</scope>
    <source>
        <strain evidence="3 4">Drf2</strain>
    </source>
</reference>
<proteinExistence type="predicted"/>
<dbReference type="InterPro" id="IPR001296">
    <property type="entry name" value="Glyco_trans_1"/>
</dbReference>
<feature type="domain" description="Glycosyl transferase family 1" evidence="1">
    <location>
        <begin position="206"/>
        <end position="371"/>
    </location>
</feature>
<protein>
    <submittedName>
        <fullName evidence="3">Glycosyl transferase family 1</fullName>
    </submittedName>
</protein>